<protein>
    <recommendedName>
        <fullName evidence="4">Integral membrane protein</fullName>
    </recommendedName>
</protein>
<evidence type="ECO:0000313" key="2">
    <source>
        <dbReference type="EMBL" id="EFE41339.1"/>
    </source>
</evidence>
<keyword evidence="1" id="KW-0472">Membrane</keyword>
<keyword evidence="1" id="KW-0812">Transmembrane</keyword>
<evidence type="ECO:0000313" key="3">
    <source>
        <dbReference type="Proteomes" id="UP000008383"/>
    </source>
</evidence>
<feature type="transmembrane region" description="Helical" evidence="1">
    <location>
        <begin position="37"/>
        <end position="62"/>
    </location>
</feature>
<keyword evidence="1" id="KW-1133">Transmembrane helix</keyword>
<name>D4D9W2_TRIVH</name>
<evidence type="ECO:0008006" key="4">
    <source>
        <dbReference type="Google" id="ProtNLM"/>
    </source>
</evidence>
<dbReference type="GeneID" id="9578855"/>
<dbReference type="HOGENOM" id="CLU_2335159_0_0_1"/>
<comment type="caution">
    <text evidence="2">The sequence shown here is derived from an EMBL/GenBank/DDBJ whole genome shotgun (WGS) entry which is preliminary data.</text>
</comment>
<evidence type="ECO:0000256" key="1">
    <source>
        <dbReference type="SAM" id="Phobius"/>
    </source>
</evidence>
<organism evidence="2 3">
    <name type="scientific">Trichophyton verrucosum (strain HKI 0517)</name>
    <dbReference type="NCBI Taxonomy" id="663202"/>
    <lineage>
        <taxon>Eukaryota</taxon>
        <taxon>Fungi</taxon>
        <taxon>Dikarya</taxon>
        <taxon>Ascomycota</taxon>
        <taxon>Pezizomycotina</taxon>
        <taxon>Eurotiomycetes</taxon>
        <taxon>Eurotiomycetidae</taxon>
        <taxon>Onygenales</taxon>
        <taxon>Arthrodermataceae</taxon>
        <taxon>Trichophyton</taxon>
    </lineage>
</organism>
<gene>
    <name evidence="2" type="ORF">TRV_03905</name>
</gene>
<dbReference type="Proteomes" id="UP000008383">
    <property type="component" value="Unassembled WGS sequence"/>
</dbReference>
<keyword evidence="3" id="KW-1185">Reference proteome</keyword>
<dbReference type="RefSeq" id="XP_003021957.1">
    <property type="nucleotide sequence ID" value="XM_003021911.1"/>
</dbReference>
<proteinExistence type="predicted"/>
<reference evidence="3" key="1">
    <citation type="journal article" date="2011" name="Genome Biol.">
        <title>Comparative and functional genomics provide insights into the pathogenicity of dermatophytic fungi.</title>
        <authorList>
            <person name="Burmester A."/>
            <person name="Shelest E."/>
            <person name="Gloeckner G."/>
            <person name="Heddergott C."/>
            <person name="Schindler S."/>
            <person name="Staib P."/>
            <person name="Heidel A."/>
            <person name="Felder M."/>
            <person name="Petzold A."/>
            <person name="Szafranski K."/>
            <person name="Feuermann M."/>
            <person name="Pedruzzi I."/>
            <person name="Priebe S."/>
            <person name="Groth M."/>
            <person name="Winkler R."/>
            <person name="Li W."/>
            <person name="Kniemeyer O."/>
            <person name="Schroeckh V."/>
            <person name="Hertweck C."/>
            <person name="Hube B."/>
            <person name="White T.C."/>
            <person name="Platzer M."/>
            <person name="Guthke R."/>
            <person name="Heitman J."/>
            <person name="Woestemeyer J."/>
            <person name="Zipfel P.F."/>
            <person name="Monod M."/>
            <person name="Brakhage A.A."/>
        </authorList>
    </citation>
    <scope>NUCLEOTIDE SEQUENCE [LARGE SCALE GENOMIC DNA]</scope>
    <source>
        <strain evidence="3">HKI 0517</strain>
    </source>
</reference>
<dbReference type="EMBL" id="ACYE01000201">
    <property type="protein sequence ID" value="EFE41339.1"/>
    <property type="molecule type" value="Genomic_DNA"/>
</dbReference>
<dbReference type="KEGG" id="tve:TRV_03905"/>
<feature type="transmembrane region" description="Helical" evidence="1">
    <location>
        <begin position="6"/>
        <end position="25"/>
    </location>
</feature>
<accession>D4D9W2</accession>
<dbReference type="AlphaFoldDB" id="D4D9W2"/>
<sequence length="98" mass="10737">MFIIDIAMTSVAVALVVNRVIVRLVTSKKLASDDFVIIGSLIICVAMNVVNVVGTFQIQLIYPYHVSNLRIAVNHGYGRPSFDVPEDDLKIALEVSCC</sequence>